<gene>
    <name evidence="4" type="ORF">CA7LBN_001437</name>
</gene>
<accession>A0A8F2VZF3</accession>
<dbReference type="Pfam" id="PF06741">
    <property type="entry name" value="LsmAD"/>
    <property type="match status" value="1"/>
</dbReference>
<evidence type="ECO:0000259" key="3">
    <source>
        <dbReference type="SMART" id="SM01272"/>
    </source>
</evidence>
<dbReference type="SMART" id="SM01272">
    <property type="entry name" value="LsmAD"/>
    <property type="match status" value="1"/>
</dbReference>
<dbReference type="InterPro" id="IPR042532">
    <property type="entry name" value="EXOC3/Sec6_C"/>
</dbReference>
<feature type="region of interest" description="Disordered" evidence="2">
    <location>
        <begin position="504"/>
        <end position="589"/>
    </location>
</feature>
<feature type="compositionally biased region" description="Polar residues" evidence="2">
    <location>
        <begin position="1"/>
        <end position="26"/>
    </location>
</feature>
<dbReference type="GO" id="GO:0006887">
    <property type="term" value="P:exocytosis"/>
    <property type="evidence" value="ECO:0007669"/>
    <property type="project" value="InterPro"/>
</dbReference>
<feature type="domain" description="LsmAD" evidence="3">
    <location>
        <begin position="286"/>
        <end position="357"/>
    </location>
</feature>
<comment type="similarity">
    <text evidence="1">Belongs to the SEC6 family.</text>
</comment>
<feature type="region of interest" description="Disordered" evidence="2">
    <location>
        <begin position="319"/>
        <end position="466"/>
    </location>
</feature>
<dbReference type="Pfam" id="PF14438">
    <property type="entry name" value="SM-ATX"/>
    <property type="match status" value="1"/>
</dbReference>
<sequence length="1549" mass="175884">MKGQNPRQNKIGGTSPSQNPQSSGAFQNGHRRSNSRYNGNLRDSQSPSSVQKDSNATHNKLLDVLAKSLGKSAIATVSSGARYRGLLQAADPDSSPSIALSVVLHKPVLISKAVLDEKSNSDGSLPEKLVIQAKDLIDIEVNSAFKPESSCLSKEDSGAEKSSAKSTEKNIEPVPENTSAISSKEEPEFVVKVSESPKLAVEPETKPETENSRATEKVAEPPVEVYRPPKRSEFRTDKDISPSHQIRERELQRWVPDDDSLAVSLDDPQDHSSGAWDQFKVNEEKFGVESSYDEHLYTTKINKDVKDYQERLERAKRLAREIEGQSTTDKHVLEERGVLVDDSGMDEEDKYSGVQREQPDTRGHELMAALRSTMNASPSSKESTPRPQHGQNEQYHDDPAILSSTAARKQPSLQDGPTQERSDQTDKEENKAALTQVARTNKEQEQSWKPSSIPPKPPKAANESLRLNAQSEINALREFSANFKVPHKMPDDLLPILAKDKMKQDEILKRQDSPKKSSPEPRKDGKFKLNPKAAAFTPSFAPPSSSQKSSNVSPNPPKANFGSPQNPSPRIHNQRPFSNASSGSSTGKRHHKITAAEFFGGQNRVPTEKSQKDKIAKFKEVFNMFNTAKKNHQDKSTPLVLEKAYQTPPTWDSTIEESYKDYIKRKSSSGNKSPVMLPPVSIPFMPSPMMAIPGASPHIAPHGFPGGTPNPKFPMSPMQGQHPGMAAQFQQQQQLQAAMMYQMQAGLPPGAHQLYYPPDPQLMPPGEQIDFIFSNLSRLQRSVEKLSLIKRNIEKIDTIYDDSITNVVEYDTLKNIINVHQTMLQVQNLYTDIANFKEFMKHIQMMIAAELDIVMNDDSYELMNIYRIHFNVTQVRNFAEYMEVEAEKLSDDTQSIVKKITSPVRQATKQFDELLKEICQRSFAALKAGNTAWIFKIIRILQYENREDVKASLQEKLGLISNESMKTLNYSEFRAKPRNYMRYFYSKLKEYVEHLFNECVNHFDYKIDVYDSLDWLEDELNFVIDTYGPLFPQSWAVADFLESSYHNCLQNFTMDFVNSSPPIEDLMRILQYDTYYAELTVALHDGDKSKKRFILGEELKAQVLNDYISTIGARMDEWNATLTNNERTYFLERSVEPDIIPHHQVIDDIDEFDHPVVREETKDVYVLADYKTFIQMLKEHADAAAQSGYGSVLVQVIEHWCKRYNEKVETYMSLIEREVENFMAIYSNDKLLIKESRMKRLFRFKANNQDELDIKNMTDEEKAAISVPGLVDYLTALGNSYEINSDRLQDKFLPNYMSKVHSSYSERIEQAIMSTIGPSTDLNATVVRAQADMIVNDTIPVLCGIFTKDWYLDSDYEAHHGKSMAHLLVDAIVDEDGLSSIQRWGTYDLHAITLTVMLDTFIKAYLRIGFNNILHGDGKKIDPHATKKYKSFAEAISRDVAVFYEELDKQFSRKDAILLVKSLSAIEFLGDLATFERPFEEVPAFWEHEILPNFADCSVEYVRGILLCRKDIDPKRLPQLIDELSHIKSKFTPTEEMIQVQTLSHFTFE</sequence>
<dbReference type="Pfam" id="PF06046">
    <property type="entry name" value="Sec6"/>
    <property type="match status" value="1"/>
</dbReference>
<feature type="compositionally biased region" description="Low complexity" evidence="2">
    <location>
        <begin position="531"/>
        <end position="553"/>
    </location>
</feature>
<dbReference type="GO" id="GO:0003729">
    <property type="term" value="F:mRNA binding"/>
    <property type="evidence" value="ECO:0007669"/>
    <property type="project" value="TreeGrafter"/>
</dbReference>
<proteinExistence type="inferred from homology"/>
<evidence type="ECO:0000256" key="1">
    <source>
        <dbReference type="ARBA" id="ARBA00009447"/>
    </source>
</evidence>
<evidence type="ECO:0000313" key="4">
    <source>
        <dbReference type="EMBL" id="QWW22691.1"/>
    </source>
</evidence>
<dbReference type="Gene3D" id="1.10.357.70">
    <property type="entry name" value="Exocyst complex component Sec6, C-terminal domain"/>
    <property type="match status" value="1"/>
</dbReference>
<feature type="compositionally biased region" description="Basic and acidic residues" evidence="2">
    <location>
        <begin position="418"/>
        <end position="431"/>
    </location>
</feature>
<organism evidence="4">
    <name type="scientific">Candidozyma auris</name>
    <name type="common">Yeast</name>
    <name type="synonym">Candida auris</name>
    <dbReference type="NCBI Taxonomy" id="498019"/>
    <lineage>
        <taxon>Eukaryota</taxon>
        <taxon>Fungi</taxon>
        <taxon>Dikarya</taxon>
        <taxon>Ascomycota</taxon>
        <taxon>Saccharomycotina</taxon>
        <taxon>Pichiomycetes</taxon>
        <taxon>Metschnikowiaceae</taxon>
        <taxon>Candidozyma</taxon>
    </lineage>
</organism>
<dbReference type="GO" id="GO:0000145">
    <property type="term" value="C:exocyst"/>
    <property type="evidence" value="ECO:0007669"/>
    <property type="project" value="InterPro"/>
</dbReference>
<feature type="compositionally biased region" description="Polar residues" evidence="2">
    <location>
        <begin position="575"/>
        <end position="586"/>
    </location>
</feature>
<dbReference type="PANTHER" id="PTHR12854">
    <property type="entry name" value="ATAXIN 2-RELATED"/>
    <property type="match status" value="1"/>
</dbReference>
<feature type="compositionally biased region" description="Basic and acidic residues" evidence="2">
    <location>
        <begin position="153"/>
        <end position="171"/>
    </location>
</feature>
<dbReference type="EMBL" id="CP076749">
    <property type="protein sequence ID" value="QWW22691.1"/>
    <property type="molecule type" value="Genomic_DNA"/>
</dbReference>
<feature type="compositionally biased region" description="Basic and acidic residues" evidence="2">
    <location>
        <begin position="504"/>
        <end position="527"/>
    </location>
</feature>
<feature type="region of interest" description="Disordered" evidence="2">
    <location>
        <begin position="147"/>
        <end position="253"/>
    </location>
</feature>
<reference evidence="4" key="1">
    <citation type="submission" date="2021-06" db="EMBL/GenBank/DDBJ databases">
        <title>Candida auris outbreak in lebanese hospital.</title>
        <authorList>
            <person name="Finianos M."/>
        </authorList>
    </citation>
    <scope>NUCLEOTIDE SEQUENCE</scope>
    <source>
        <strain evidence="4">CA7LBN</strain>
    </source>
</reference>
<dbReference type="InterPro" id="IPR009604">
    <property type="entry name" value="LsmAD_domain"/>
</dbReference>
<dbReference type="PANTHER" id="PTHR12854:SF7">
    <property type="entry name" value="ATAXIN-2 HOMOLOG"/>
    <property type="match status" value="1"/>
</dbReference>
<feature type="compositionally biased region" description="Polar residues" evidence="2">
    <location>
        <begin position="372"/>
        <end position="393"/>
    </location>
</feature>
<name>A0A8F2VZF3_CANAR</name>
<dbReference type="GO" id="GO:0010494">
    <property type="term" value="C:cytoplasmic stress granule"/>
    <property type="evidence" value="ECO:0007669"/>
    <property type="project" value="TreeGrafter"/>
</dbReference>
<dbReference type="Gene3D" id="1.10.357.50">
    <property type="match status" value="1"/>
</dbReference>
<feature type="region of interest" description="Disordered" evidence="2">
    <location>
        <begin position="1"/>
        <end position="56"/>
    </location>
</feature>
<feature type="compositionally biased region" description="Polar residues" evidence="2">
    <location>
        <begin position="402"/>
        <end position="417"/>
    </location>
</feature>
<dbReference type="InterPro" id="IPR025852">
    <property type="entry name" value="SM_dom_ATX"/>
</dbReference>
<dbReference type="InterPro" id="IPR045117">
    <property type="entry name" value="ATXN2-like"/>
</dbReference>
<dbReference type="GO" id="GO:0034063">
    <property type="term" value="P:stress granule assembly"/>
    <property type="evidence" value="ECO:0007669"/>
    <property type="project" value="TreeGrafter"/>
</dbReference>
<feature type="compositionally biased region" description="Basic and acidic residues" evidence="2">
    <location>
        <begin position="319"/>
        <end position="339"/>
    </location>
</feature>
<feature type="compositionally biased region" description="Polar residues" evidence="2">
    <location>
        <begin position="35"/>
        <end position="56"/>
    </location>
</feature>
<evidence type="ECO:0000256" key="2">
    <source>
        <dbReference type="SAM" id="MobiDB-lite"/>
    </source>
</evidence>
<feature type="compositionally biased region" description="Basic and acidic residues" evidence="2">
    <location>
        <begin position="201"/>
        <end position="219"/>
    </location>
</feature>
<protein>
    <recommendedName>
        <fullName evidence="3">LsmAD domain-containing protein</fullName>
    </recommendedName>
</protein>
<dbReference type="Proteomes" id="UP000825438">
    <property type="component" value="Chromosome I"/>
</dbReference>
<feature type="compositionally biased region" description="Basic and acidic residues" evidence="2">
    <location>
        <begin position="230"/>
        <end position="253"/>
    </location>
</feature>
<dbReference type="InterPro" id="IPR010326">
    <property type="entry name" value="EXOC3/Sec6"/>
</dbReference>